<gene>
    <name evidence="1" type="ORF">M9H77_01938</name>
</gene>
<comment type="caution">
    <text evidence="1">The sequence shown here is derived from an EMBL/GenBank/DDBJ whole genome shotgun (WGS) entry which is preliminary data.</text>
</comment>
<keyword evidence="2" id="KW-1185">Reference proteome</keyword>
<reference evidence="2" key="1">
    <citation type="journal article" date="2023" name="Nat. Plants">
        <title>Single-cell RNA sequencing provides a high-resolution roadmap for understanding the multicellular compartmentation of specialized metabolism.</title>
        <authorList>
            <person name="Sun S."/>
            <person name="Shen X."/>
            <person name="Li Y."/>
            <person name="Li Y."/>
            <person name="Wang S."/>
            <person name="Li R."/>
            <person name="Zhang H."/>
            <person name="Shen G."/>
            <person name="Guo B."/>
            <person name="Wei J."/>
            <person name="Xu J."/>
            <person name="St-Pierre B."/>
            <person name="Chen S."/>
            <person name="Sun C."/>
        </authorList>
    </citation>
    <scope>NUCLEOTIDE SEQUENCE [LARGE SCALE GENOMIC DNA]</scope>
</reference>
<accession>A0ACC0C7E6</accession>
<organism evidence="1 2">
    <name type="scientific">Catharanthus roseus</name>
    <name type="common">Madagascar periwinkle</name>
    <name type="synonym">Vinca rosea</name>
    <dbReference type="NCBI Taxonomy" id="4058"/>
    <lineage>
        <taxon>Eukaryota</taxon>
        <taxon>Viridiplantae</taxon>
        <taxon>Streptophyta</taxon>
        <taxon>Embryophyta</taxon>
        <taxon>Tracheophyta</taxon>
        <taxon>Spermatophyta</taxon>
        <taxon>Magnoliopsida</taxon>
        <taxon>eudicotyledons</taxon>
        <taxon>Gunneridae</taxon>
        <taxon>Pentapetalae</taxon>
        <taxon>asterids</taxon>
        <taxon>lamiids</taxon>
        <taxon>Gentianales</taxon>
        <taxon>Apocynaceae</taxon>
        <taxon>Rauvolfioideae</taxon>
        <taxon>Vinceae</taxon>
        <taxon>Catharanthinae</taxon>
        <taxon>Catharanthus</taxon>
    </lineage>
</organism>
<dbReference type="EMBL" id="CM044701">
    <property type="protein sequence ID" value="KAI5680711.1"/>
    <property type="molecule type" value="Genomic_DNA"/>
</dbReference>
<sequence length="1441" mass="162297">MDSQTQKSLPLHFVLVPLMSPGHLLPMVDIAKLLAQRGAISSIVTTHLNTIRFKKIIDQAIDSGLMIRLIEFEFPAAYSGLPEGCENMDLLPSRNLIKNFFLASSMLQKPFEDLFEQLQPRPNCIVSGKNLAWTVETCRKFNIPRLFFDGMGCFSFSCTHNLSISKVHETLSKFEPFLVPGLFHRIELTKAKLPENLNPGSPDLIDVRNKMVAAESIADGIIVNTFEELENEYIKEYKKVKGCKIWCIGPLSACNKSSLDKATRGSRSCSGDKNDCLYWLDSQQPKSVIYASLGSICGLTASQLIELGLGLESSNRPFIWVIRGGEKSKELEKWIEEERFEERIKGKGFLIRGWSPQLLILSHSSTGAFLTHCGWNSLLEGLYAGLPIITCPLFAEQFINEKFVLEVLGTGVSVGVESAVTWGMEDKFGLVMKRENVKNAIENAMDEREIGIERQKKALEIAKMAKKAVEEGGSSYRNIDQLHFIFIPFMAPGHSIPMINIAKAVAKYGVSVTIFTTPLNGNRFKSVFARAEEARLCIKVIHLQIPLEEVGLNQEWQSVDLLPSMDLVSKFIEATSMMQPSIEQFFKKLKPSPSCIVSDMCLPWTDKIAQKFHIPRIIFHGFDCFSLLCIHYLNISQVFDNLTSDSEEFTVPNLPDRIELTKAQVAVSGLVKPNMPGWNEIYKQMMEAEDKAFGLVMNTFEELEPYYINEYKKAKDKRVWCIGPVSLLNKAEKGNKNSLNTDQNHILKWLDSFEPNSVIYACLGSLSRLAASHLIELGLALESSKRPFIWVMREISDEFKRWLLEEKFEERTKCKGLMIHEWAPQVSILSHPSIGGFLTHCGWNSTLEAICSGVPMITFPLFSEQFINEKLVINILKIGVKAGVKVPVPFGYEENVGMLVNKDDIMIAIETLMKEEDEEGESRRKRAKQVSNFARKAVDEGGSSQENLAKLIQDIVEEPHFVLIPFMAQGHLIPMTDIARMLAQCGVTITIFTTPLNANRIKSVIGRAAESGLQIKVIEFQFPSEELGLPQGCECFDMLPSLDMGLNFFKALEFLEPSFEKVVKELKPSPNCIISDMCFPWTTQIAKKFGIPRIVFHGFCCFSLFCLHILRISKVFDNVNSDSEELVLPALPHEIELTKPQVTGLVNLDKPDWKEIQEEMKEAEEESFGVVVNSFEELEPDYVREYKAAKGKIKVWPIGPVSLCNKEKLDKAERGNKAAIDGFQCLKWLDSWENGSVIYACLGSLTKLATSQMIELGLALELSKRPFIWVVRETSDEFKKWILEEKFEERIKENRGLLIRGWAPQVLILSHPSIGGFLTHCGWNSTLEGISAGLPLITWPAFAEQFINEKLVVNVLKTGIKVGVKVPVMFGHEENAGVLVDRHQVNKVIQDLMGETEEGKLRRKRAKELANLARRAVDEGGSSRANLKRLIQDIMEQDSCK</sequence>
<proteinExistence type="predicted"/>
<name>A0ACC0C7E6_CATRO</name>
<evidence type="ECO:0000313" key="2">
    <source>
        <dbReference type="Proteomes" id="UP001060085"/>
    </source>
</evidence>
<protein>
    <submittedName>
        <fullName evidence="1">Uncharacterized protein</fullName>
    </submittedName>
</protein>
<evidence type="ECO:0000313" key="1">
    <source>
        <dbReference type="EMBL" id="KAI5680711.1"/>
    </source>
</evidence>
<dbReference type="Proteomes" id="UP001060085">
    <property type="component" value="Linkage Group LG01"/>
</dbReference>